<comment type="similarity">
    <text evidence="4">Belongs to the cyclic nucleotide phosphodiesterase class-III family.</text>
</comment>
<organism evidence="7 8">
    <name type="scientific">Orenia metallireducens</name>
    <dbReference type="NCBI Taxonomy" id="1413210"/>
    <lineage>
        <taxon>Bacteria</taxon>
        <taxon>Bacillati</taxon>
        <taxon>Bacillota</taxon>
        <taxon>Clostridia</taxon>
        <taxon>Halanaerobiales</taxon>
        <taxon>Halobacteroidaceae</taxon>
        <taxon>Orenia</taxon>
    </lineage>
</organism>
<dbReference type="InterPro" id="IPR004843">
    <property type="entry name" value="Calcineurin-like_PHP"/>
</dbReference>
<reference evidence="8" key="1">
    <citation type="submission" date="2017-09" db="EMBL/GenBank/DDBJ databases">
        <authorList>
            <person name="Varghese N."/>
            <person name="Submissions S."/>
        </authorList>
    </citation>
    <scope>NUCLEOTIDE SEQUENCE [LARGE SCALE GENOMIC DNA]</scope>
    <source>
        <strain evidence="8">MSL47</strain>
    </source>
</reference>
<gene>
    <name evidence="7" type="ORF">SAMN06265827_11195</name>
</gene>
<dbReference type="GO" id="GO:0046872">
    <property type="term" value="F:metal ion binding"/>
    <property type="evidence" value="ECO:0007669"/>
    <property type="project" value="UniProtKB-KW"/>
</dbReference>
<feature type="signal peptide" evidence="5">
    <location>
        <begin position="1"/>
        <end position="23"/>
    </location>
</feature>
<protein>
    <submittedName>
        <fullName evidence="7">Calcineurin-like phosphoesterase</fullName>
    </submittedName>
</protein>
<dbReference type="Pfam" id="PF00149">
    <property type="entry name" value="Metallophos"/>
    <property type="match status" value="1"/>
</dbReference>
<evidence type="ECO:0000313" key="8">
    <source>
        <dbReference type="Proteomes" id="UP000219573"/>
    </source>
</evidence>
<dbReference type="Proteomes" id="UP000219573">
    <property type="component" value="Unassembled WGS sequence"/>
</dbReference>
<sequence length="521" mass="58464">MVFNELKRIKFLSIVFLSLFLLAGCSSDDDHEESYDVSGRIVYSNEAGNQVGLEGVNLNFKYTDGIATTNHDGNWSKNGVKDTDVITPAKGNWRFIPGSRRVSKESSSLDFTARTEGEYKIAVLSDLHYFDPRLGTEGAAFENYLAHDRKLIAESKAILESAIQSLKEQKPDVVLIPGDLTKDGERVNHEQLANYFAELEKEGIQVYVAPGNHDINNPHAVRYEGDEAIEIETITADEFASIYQENGYSESEYIEKDKKSLSYLVEPISGVWLVAMDTCRYDDNGEDPVTAGRFRASTLEWVRDKIKEGKSQGKTVIGMMHHGLIEHFELQSAKGLFEEYVVEDWEAISTELADLGMEVVFTGHYHANDIAIKTTDEGNRLYDIETGSLVTYPSPYRMLTLTDNNLEVETYKVTEVDADTGGLEFQDYAKGYIEEGLLGLTEAMLATDGFLQNQIEVLAPVVSSSLIAHYEGDENFDSLDDTTQYIISNMKLSEDPMGVALWSIWHDESADNNTEIYFEFQ</sequence>
<evidence type="ECO:0000259" key="6">
    <source>
        <dbReference type="Pfam" id="PF00149"/>
    </source>
</evidence>
<keyword evidence="5" id="KW-0732">Signal</keyword>
<accession>A0A285GZ77</accession>
<dbReference type="InterPro" id="IPR050884">
    <property type="entry name" value="CNP_phosphodiesterase-III"/>
</dbReference>
<proteinExistence type="inferred from homology"/>
<dbReference type="PROSITE" id="PS51257">
    <property type="entry name" value="PROKAR_LIPOPROTEIN"/>
    <property type="match status" value="1"/>
</dbReference>
<dbReference type="PANTHER" id="PTHR42988">
    <property type="entry name" value="PHOSPHOHYDROLASE"/>
    <property type="match status" value="1"/>
</dbReference>
<dbReference type="SUPFAM" id="SSF56300">
    <property type="entry name" value="Metallo-dependent phosphatases"/>
    <property type="match status" value="1"/>
</dbReference>
<evidence type="ECO:0000256" key="4">
    <source>
        <dbReference type="ARBA" id="ARBA00025742"/>
    </source>
</evidence>
<keyword evidence="3" id="KW-0408">Iron</keyword>
<feature type="domain" description="Calcineurin-like phosphoesterase" evidence="6">
    <location>
        <begin position="120"/>
        <end position="367"/>
    </location>
</feature>
<evidence type="ECO:0000313" key="7">
    <source>
        <dbReference type="EMBL" id="SNY27836.1"/>
    </source>
</evidence>
<dbReference type="RefSeq" id="WP_097017758.1">
    <property type="nucleotide sequence ID" value="NZ_OBDZ01000011.1"/>
</dbReference>
<name>A0A285GZ77_9FIRM</name>
<dbReference type="Gene3D" id="3.60.21.10">
    <property type="match status" value="1"/>
</dbReference>
<feature type="chain" id="PRO_5039100024" evidence="5">
    <location>
        <begin position="24"/>
        <end position="521"/>
    </location>
</feature>
<keyword evidence="1" id="KW-0479">Metal-binding</keyword>
<evidence type="ECO:0000256" key="2">
    <source>
        <dbReference type="ARBA" id="ARBA00022801"/>
    </source>
</evidence>
<dbReference type="AlphaFoldDB" id="A0A285GZ77"/>
<dbReference type="PANTHER" id="PTHR42988:SF2">
    <property type="entry name" value="CYCLIC NUCLEOTIDE PHOSPHODIESTERASE CBUA0032-RELATED"/>
    <property type="match status" value="1"/>
</dbReference>
<dbReference type="InterPro" id="IPR029052">
    <property type="entry name" value="Metallo-depent_PP-like"/>
</dbReference>
<evidence type="ECO:0000256" key="1">
    <source>
        <dbReference type="ARBA" id="ARBA00022723"/>
    </source>
</evidence>
<keyword evidence="8" id="KW-1185">Reference proteome</keyword>
<keyword evidence="2" id="KW-0378">Hydrolase</keyword>
<dbReference type="GO" id="GO:0016787">
    <property type="term" value="F:hydrolase activity"/>
    <property type="evidence" value="ECO:0007669"/>
    <property type="project" value="UniProtKB-KW"/>
</dbReference>
<evidence type="ECO:0000256" key="3">
    <source>
        <dbReference type="ARBA" id="ARBA00023004"/>
    </source>
</evidence>
<dbReference type="EMBL" id="OBDZ01000011">
    <property type="protein sequence ID" value="SNY27836.1"/>
    <property type="molecule type" value="Genomic_DNA"/>
</dbReference>
<evidence type="ECO:0000256" key="5">
    <source>
        <dbReference type="SAM" id="SignalP"/>
    </source>
</evidence>